<protein>
    <recommendedName>
        <fullName evidence="3">SHSP domain-containing protein</fullName>
    </recommendedName>
</protein>
<dbReference type="Proteomes" id="UP000663868">
    <property type="component" value="Unassembled WGS sequence"/>
</dbReference>
<dbReference type="Pfam" id="PF00011">
    <property type="entry name" value="HSP20"/>
    <property type="match status" value="1"/>
</dbReference>
<gene>
    <name evidence="4" type="ORF">IZO911_LOCUS14846</name>
    <name evidence="5" type="ORF">KXQ929_LOCUS3589</name>
</gene>
<dbReference type="Gene3D" id="3.40.50.300">
    <property type="entry name" value="P-loop containing nucleotide triphosphate hydrolases"/>
    <property type="match status" value="1"/>
</dbReference>
<dbReference type="InterPro" id="IPR008978">
    <property type="entry name" value="HSP20-like_chaperone"/>
</dbReference>
<dbReference type="CDD" id="cd06464">
    <property type="entry name" value="ACD_sHsps-like"/>
    <property type="match status" value="1"/>
</dbReference>
<dbReference type="SUPFAM" id="SSF49764">
    <property type="entry name" value="HSP20-like chaperones"/>
    <property type="match status" value="1"/>
</dbReference>
<dbReference type="Gene3D" id="2.60.40.790">
    <property type="match status" value="1"/>
</dbReference>
<evidence type="ECO:0000313" key="6">
    <source>
        <dbReference type="Proteomes" id="UP000663860"/>
    </source>
</evidence>
<dbReference type="PANTHER" id="PTHR34726:SF3">
    <property type="entry name" value="GUANYLATE-BINDING PROTEIN N-TERMINAL DOMAIN-CONTAINING PROTEIN-RELATED"/>
    <property type="match status" value="1"/>
</dbReference>
<evidence type="ECO:0000256" key="2">
    <source>
        <dbReference type="RuleBase" id="RU003616"/>
    </source>
</evidence>
<dbReference type="InterPro" id="IPR027417">
    <property type="entry name" value="P-loop_NTPase"/>
</dbReference>
<proteinExistence type="inferred from homology"/>
<dbReference type="PROSITE" id="PS01031">
    <property type="entry name" value="SHSP"/>
    <property type="match status" value="1"/>
</dbReference>
<comment type="similarity">
    <text evidence="1 2">Belongs to the small heat shock protein (HSP20) family.</text>
</comment>
<dbReference type="GO" id="GO:0005525">
    <property type="term" value="F:GTP binding"/>
    <property type="evidence" value="ECO:0007669"/>
    <property type="project" value="InterPro"/>
</dbReference>
<evidence type="ECO:0000313" key="5">
    <source>
        <dbReference type="EMBL" id="CAF3570189.1"/>
    </source>
</evidence>
<feature type="domain" description="SHSP" evidence="3">
    <location>
        <begin position="396"/>
        <end position="505"/>
    </location>
</feature>
<dbReference type="InterPro" id="IPR006073">
    <property type="entry name" value="GTP-bd"/>
</dbReference>
<dbReference type="PANTHER" id="PTHR34726">
    <property type="entry name" value="GBP DOMAIN-CONTAINING PROTEIN"/>
    <property type="match status" value="1"/>
</dbReference>
<dbReference type="SUPFAM" id="SSF52540">
    <property type="entry name" value="P-loop containing nucleoside triphosphate hydrolases"/>
    <property type="match status" value="1"/>
</dbReference>
<dbReference type="InterPro" id="IPR002068">
    <property type="entry name" value="A-crystallin/Hsp20_dom"/>
</dbReference>
<evidence type="ECO:0000259" key="3">
    <source>
        <dbReference type="PROSITE" id="PS01031"/>
    </source>
</evidence>
<organism evidence="4 6">
    <name type="scientific">Adineta steineri</name>
    <dbReference type="NCBI Taxonomy" id="433720"/>
    <lineage>
        <taxon>Eukaryota</taxon>
        <taxon>Metazoa</taxon>
        <taxon>Spiralia</taxon>
        <taxon>Gnathifera</taxon>
        <taxon>Rotifera</taxon>
        <taxon>Eurotatoria</taxon>
        <taxon>Bdelloidea</taxon>
        <taxon>Adinetida</taxon>
        <taxon>Adinetidae</taxon>
        <taxon>Adineta</taxon>
    </lineage>
</organism>
<sequence length="505" mass="57406">MAALLPILHNTFGKFRGGYKPLGNKQETNAASLDSTYIYPTPKESSYIYEIPAEPLVTPYDIIIRINSINALSTTGWDIILGKNTKDDISKISTPVDNRGVIVSVVGSYNRGKSFLLNQLCNTQLPNGNLVHTEGISITAGRNLAENIIFIDTAGTDTPTARDKLDDKKATEALLREIALNLCSYIVIVVNRLRATDQSYIQQVLKHCENFNSNKNIIIVHNLMDVQSNNDADKIIKEEVELLNDAKPDIMKLQVNNESSDISFYHSKQNGITIRHFIFARDGFEAGEKWNRKSINGIMNILQTAQDCRRNLDVINEMINFVNTKLPQLFTNNREQDNHLIDNNSQKIQVQMHVRKPHIVLTHRRELEDLKQNPYPLILSQKLLYDDAGYFIGIGSKDNGQWQPIYNLYETDKEIHAIVEIAGFKQGDSRVEILEDAIIVEGNRDDFKKPLMNPEVHHEKIPMGKFKIEIRLKSRVDPNNSRANREEGLWKIICGKKEPASKTFE</sequence>
<reference evidence="4" key="1">
    <citation type="submission" date="2021-02" db="EMBL/GenBank/DDBJ databases">
        <authorList>
            <person name="Nowell W R."/>
        </authorList>
    </citation>
    <scope>NUCLEOTIDE SEQUENCE</scope>
</reference>
<dbReference type="EMBL" id="CAJOBB010000117">
    <property type="protein sequence ID" value="CAF3570189.1"/>
    <property type="molecule type" value="Genomic_DNA"/>
</dbReference>
<dbReference type="Proteomes" id="UP000663860">
    <property type="component" value="Unassembled WGS sequence"/>
</dbReference>
<dbReference type="EMBL" id="CAJNOE010000125">
    <property type="protein sequence ID" value="CAF0948297.1"/>
    <property type="molecule type" value="Genomic_DNA"/>
</dbReference>
<name>A0A814D3F9_9BILA</name>
<comment type="caution">
    <text evidence="4">The sequence shown here is derived from an EMBL/GenBank/DDBJ whole genome shotgun (WGS) entry which is preliminary data.</text>
</comment>
<evidence type="ECO:0000256" key="1">
    <source>
        <dbReference type="PROSITE-ProRule" id="PRU00285"/>
    </source>
</evidence>
<evidence type="ECO:0000313" key="4">
    <source>
        <dbReference type="EMBL" id="CAF0948297.1"/>
    </source>
</evidence>
<dbReference type="Pfam" id="PF01926">
    <property type="entry name" value="MMR_HSR1"/>
    <property type="match status" value="1"/>
</dbReference>
<accession>A0A814D3F9</accession>
<dbReference type="AlphaFoldDB" id="A0A814D3F9"/>